<feature type="transmembrane region" description="Helical" evidence="1">
    <location>
        <begin position="236"/>
        <end position="257"/>
    </location>
</feature>
<evidence type="ECO:0000256" key="1">
    <source>
        <dbReference type="SAM" id="Phobius"/>
    </source>
</evidence>
<dbReference type="AlphaFoldDB" id="A0AA41Q3P6"/>
<feature type="transmembrane region" description="Helical" evidence="1">
    <location>
        <begin position="156"/>
        <end position="179"/>
    </location>
</feature>
<feature type="transmembrane region" description="Helical" evidence="1">
    <location>
        <begin position="186"/>
        <end position="206"/>
    </location>
</feature>
<feature type="transmembrane region" description="Helical" evidence="1">
    <location>
        <begin position="12"/>
        <end position="35"/>
    </location>
</feature>
<comment type="caution">
    <text evidence="2">The sequence shown here is derived from an EMBL/GenBank/DDBJ whole genome shotgun (WGS) entry which is preliminary data.</text>
</comment>
<sequence>MTGALLSGALRPLGRALAVWGTALAGLILLTSAFWPAFRDSPGMTEAIGGMPQGLVDALGLGDLGTPEGFLWGNLYSLLVPLLMAVAGASLATSLTARQEESGHYELLLTQPVSRTAVLTARITAAALAVLALGAAVFLVQWAADAIWDIGVPVARLASTVALCTFTAVVAAAATALGAAVTGRPAVAEGAGVGLTVAGYVVSALFPLREGWESAQYISPWNWALGGEPLTTTAEWWRYLAPLALAAVLAALALAAFDRRDIHAA</sequence>
<keyword evidence="1" id="KW-0472">Membrane</keyword>
<reference evidence="2" key="1">
    <citation type="submission" date="2022-01" db="EMBL/GenBank/DDBJ databases">
        <title>Genome-Based Taxonomic Classification of the Phylum Actinobacteria.</title>
        <authorList>
            <person name="Gao Y."/>
        </authorList>
    </citation>
    <scope>NUCLEOTIDE SEQUENCE</scope>
    <source>
        <strain evidence="2">KLBMP 8922</strain>
    </source>
</reference>
<keyword evidence="3" id="KW-1185">Reference proteome</keyword>
<keyword evidence="1" id="KW-0812">Transmembrane</keyword>
<dbReference type="RefSeq" id="WP_235055647.1">
    <property type="nucleotide sequence ID" value="NZ_JAKFHA010000020.1"/>
</dbReference>
<feature type="transmembrane region" description="Helical" evidence="1">
    <location>
        <begin position="75"/>
        <end position="97"/>
    </location>
</feature>
<dbReference type="GO" id="GO:0005886">
    <property type="term" value="C:plasma membrane"/>
    <property type="evidence" value="ECO:0007669"/>
    <property type="project" value="UniProtKB-SubCell"/>
</dbReference>
<organism evidence="2 3">
    <name type="scientific">Yinghuangia soli</name>
    <dbReference type="NCBI Taxonomy" id="2908204"/>
    <lineage>
        <taxon>Bacteria</taxon>
        <taxon>Bacillati</taxon>
        <taxon>Actinomycetota</taxon>
        <taxon>Actinomycetes</taxon>
        <taxon>Kitasatosporales</taxon>
        <taxon>Streptomycetaceae</taxon>
        <taxon>Yinghuangia</taxon>
    </lineage>
</organism>
<gene>
    <name evidence="2" type="ORF">LZ495_27715</name>
</gene>
<evidence type="ECO:0000313" key="3">
    <source>
        <dbReference type="Proteomes" id="UP001165378"/>
    </source>
</evidence>
<accession>A0AA41Q3P6</accession>
<dbReference type="Proteomes" id="UP001165378">
    <property type="component" value="Unassembled WGS sequence"/>
</dbReference>
<feature type="transmembrane region" description="Helical" evidence="1">
    <location>
        <begin position="118"/>
        <end position="144"/>
    </location>
</feature>
<dbReference type="Pfam" id="PF12679">
    <property type="entry name" value="ABC2_membrane_2"/>
    <property type="match status" value="1"/>
</dbReference>
<evidence type="ECO:0000313" key="2">
    <source>
        <dbReference type="EMBL" id="MCF2530978.1"/>
    </source>
</evidence>
<dbReference type="EMBL" id="JAKFHA010000020">
    <property type="protein sequence ID" value="MCF2530978.1"/>
    <property type="molecule type" value="Genomic_DNA"/>
</dbReference>
<dbReference type="GO" id="GO:0140359">
    <property type="term" value="F:ABC-type transporter activity"/>
    <property type="evidence" value="ECO:0007669"/>
    <property type="project" value="InterPro"/>
</dbReference>
<dbReference type="PANTHER" id="PTHR37305">
    <property type="entry name" value="INTEGRAL MEMBRANE PROTEIN-RELATED"/>
    <property type="match status" value="1"/>
</dbReference>
<dbReference type="PANTHER" id="PTHR37305:SF1">
    <property type="entry name" value="MEMBRANE PROTEIN"/>
    <property type="match status" value="1"/>
</dbReference>
<proteinExistence type="predicted"/>
<protein>
    <submittedName>
        <fullName evidence="2">ABC transporter permease</fullName>
    </submittedName>
</protein>
<keyword evidence="1" id="KW-1133">Transmembrane helix</keyword>
<name>A0AA41Q3P6_9ACTN</name>